<gene>
    <name evidence="12" type="ORF">M9458_043384</name>
</gene>
<keyword evidence="5" id="KW-1133">Transmembrane helix</keyword>
<proteinExistence type="predicted"/>
<evidence type="ECO:0000256" key="2">
    <source>
        <dbReference type="ARBA" id="ARBA00022475"/>
    </source>
</evidence>
<evidence type="ECO:0000313" key="12">
    <source>
        <dbReference type="EMBL" id="KAL0159659.1"/>
    </source>
</evidence>
<dbReference type="SMART" id="SM00409">
    <property type="entry name" value="IG"/>
    <property type="match status" value="1"/>
</dbReference>
<dbReference type="Pfam" id="PF07686">
    <property type="entry name" value="V-set"/>
    <property type="match status" value="1"/>
</dbReference>
<dbReference type="InterPro" id="IPR013783">
    <property type="entry name" value="Ig-like_fold"/>
</dbReference>
<keyword evidence="6" id="KW-0472">Membrane</keyword>
<keyword evidence="13" id="KW-1185">Reference proteome</keyword>
<dbReference type="InterPro" id="IPR051713">
    <property type="entry name" value="T-cell_Activation_Regulation"/>
</dbReference>
<evidence type="ECO:0000313" key="13">
    <source>
        <dbReference type="Proteomes" id="UP001529510"/>
    </source>
</evidence>
<dbReference type="InterPro" id="IPR013106">
    <property type="entry name" value="Ig_V-set"/>
</dbReference>
<dbReference type="SMART" id="SM00406">
    <property type="entry name" value="IGv"/>
    <property type="match status" value="1"/>
</dbReference>
<dbReference type="InterPro" id="IPR003599">
    <property type="entry name" value="Ig_sub"/>
</dbReference>
<dbReference type="GO" id="GO:1903037">
    <property type="term" value="P:regulation of leukocyte cell-cell adhesion"/>
    <property type="evidence" value="ECO:0007669"/>
    <property type="project" value="UniProtKB-ARBA"/>
</dbReference>
<keyword evidence="9" id="KW-0325">Glycoprotein</keyword>
<evidence type="ECO:0000256" key="5">
    <source>
        <dbReference type="ARBA" id="ARBA00022989"/>
    </source>
</evidence>
<comment type="subcellular location">
    <subcellularLocation>
        <location evidence="1">Cell membrane</location>
        <topology evidence="1">Single-pass type I membrane protein</topology>
    </subcellularLocation>
</comment>
<sequence length="102" mass="11479">MGVIGGSVILPCSSKEHQSTVEDITVNWKHLDSLSVYDIIKGKGSVEEQHPKYKNRAESVAKQYQKGDFSLKLQNLQYNDTGNYQCYITAESVIQTVELLIE</sequence>
<evidence type="ECO:0000256" key="4">
    <source>
        <dbReference type="ARBA" id="ARBA00022729"/>
    </source>
</evidence>
<dbReference type="GO" id="GO:0005886">
    <property type="term" value="C:plasma membrane"/>
    <property type="evidence" value="ECO:0007669"/>
    <property type="project" value="UniProtKB-SubCell"/>
</dbReference>
<dbReference type="InterPro" id="IPR007110">
    <property type="entry name" value="Ig-like_dom"/>
</dbReference>
<evidence type="ECO:0000256" key="6">
    <source>
        <dbReference type="ARBA" id="ARBA00023136"/>
    </source>
</evidence>
<keyword evidence="4" id="KW-0732">Signal</keyword>
<protein>
    <recommendedName>
        <fullName evidence="11">Ig-like domain-containing protein</fullName>
    </recommendedName>
</protein>
<evidence type="ECO:0000259" key="11">
    <source>
        <dbReference type="PROSITE" id="PS50835"/>
    </source>
</evidence>
<evidence type="ECO:0000256" key="10">
    <source>
        <dbReference type="ARBA" id="ARBA00023319"/>
    </source>
</evidence>
<dbReference type="SUPFAM" id="SSF48726">
    <property type="entry name" value="Immunoglobulin"/>
    <property type="match status" value="1"/>
</dbReference>
<organism evidence="12 13">
    <name type="scientific">Cirrhinus mrigala</name>
    <name type="common">Mrigala</name>
    <dbReference type="NCBI Taxonomy" id="683832"/>
    <lineage>
        <taxon>Eukaryota</taxon>
        <taxon>Metazoa</taxon>
        <taxon>Chordata</taxon>
        <taxon>Craniata</taxon>
        <taxon>Vertebrata</taxon>
        <taxon>Euteleostomi</taxon>
        <taxon>Actinopterygii</taxon>
        <taxon>Neopterygii</taxon>
        <taxon>Teleostei</taxon>
        <taxon>Ostariophysi</taxon>
        <taxon>Cypriniformes</taxon>
        <taxon>Cyprinidae</taxon>
        <taxon>Labeoninae</taxon>
        <taxon>Labeonini</taxon>
        <taxon>Cirrhinus</taxon>
    </lineage>
</organism>
<dbReference type="FunFam" id="2.60.40.10:FF:000142">
    <property type="entry name" value="V-set domain-containing T-cell activation inhibitor 1"/>
    <property type="match status" value="1"/>
</dbReference>
<dbReference type="Proteomes" id="UP001529510">
    <property type="component" value="Unassembled WGS sequence"/>
</dbReference>
<dbReference type="EMBL" id="JAMKFB020000022">
    <property type="protein sequence ID" value="KAL0159659.1"/>
    <property type="molecule type" value="Genomic_DNA"/>
</dbReference>
<accession>A0ABD0NCA0</accession>
<keyword evidence="8" id="KW-0675">Receptor</keyword>
<evidence type="ECO:0000256" key="7">
    <source>
        <dbReference type="ARBA" id="ARBA00023157"/>
    </source>
</evidence>
<feature type="domain" description="Ig-like" evidence="11">
    <location>
        <begin position="1"/>
        <end position="98"/>
    </location>
</feature>
<keyword evidence="10" id="KW-0393">Immunoglobulin domain</keyword>
<keyword evidence="7" id="KW-1015">Disulfide bond</keyword>
<dbReference type="PANTHER" id="PTHR25466:SF14">
    <property type="entry name" value="BUTYROPHILIN SUBFAMILY 2 MEMBER A2-LIKE-RELATED"/>
    <property type="match status" value="1"/>
</dbReference>
<reference evidence="12 13" key="1">
    <citation type="submission" date="2024-05" db="EMBL/GenBank/DDBJ databases">
        <title>Genome sequencing and assembly of Indian major carp, Cirrhinus mrigala (Hamilton, 1822).</title>
        <authorList>
            <person name="Mohindra V."/>
            <person name="Chowdhury L.M."/>
            <person name="Lal K."/>
            <person name="Jena J.K."/>
        </authorList>
    </citation>
    <scope>NUCLEOTIDE SEQUENCE [LARGE SCALE GENOMIC DNA]</scope>
    <source>
        <strain evidence="12">CM1030</strain>
        <tissue evidence="12">Blood</tissue>
    </source>
</reference>
<feature type="non-terminal residue" evidence="12">
    <location>
        <position position="102"/>
    </location>
</feature>
<dbReference type="InterPro" id="IPR036179">
    <property type="entry name" value="Ig-like_dom_sf"/>
</dbReference>
<evidence type="ECO:0000256" key="8">
    <source>
        <dbReference type="ARBA" id="ARBA00023170"/>
    </source>
</evidence>
<name>A0ABD0NCA0_CIRMR</name>
<evidence type="ECO:0000256" key="9">
    <source>
        <dbReference type="ARBA" id="ARBA00023180"/>
    </source>
</evidence>
<dbReference type="AlphaFoldDB" id="A0ABD0NCA0"/>
<dbReference type="GO" id="GO:0050863">
    <property type="term" value="P:regulation of T cell activation"/>
    <property type="evidence" value="ECO:0007669"/>
    <property type="project" value="UniProtKB-ARBA"/>
</dbReference>
<evidence type="ECO:0000256" key="1">
    <source>
        <dbReference type="ARBA" id="ARBA00004251"/>
    </source>
</evidence>
<keyword evidence="2" id="KW-1003">Cell membrane</keyword>
<comment type="caution">
    <text evidence="12">The sequence shown here is derived from an EMBL/GenBank/DDBJ whole genome shotgun (WGS) entry which is preliminary data.</text>
</comment>
<dbReference type="Gene3D" id="2.60.40.10">
    <property type="entry name" value="Immunoglobulins"/>
    <property type="match status" value="1"/>
</dbReference>
<keyword evidence="3" id="KW-0812">Transmembrane</keyword>
<dbReference type="PANTHER" id="PTHR25466">
    <property type="entry name" value="T-LYMPHOCYTE ACTIVATION ANTIGEN"/>
    <property type="match status" value="1"/>
</dbReference>
<dbReference type="PROSITE" id="PS50835">
    <property type="entry name" value="IG_LIKE"/>
    <property type="match status" value="1"/>
</dbReference>
<evidence type="ECO:0000256" key="3">
    <source>
        <dbReference type="ARBA" id="ARBA00022692"/>
    </source>
</evidence>